<dbReference type="EMBL" id="JACGWK010001351">
    <property type="protein sequence ID" value="KAL0290477.1"/>
    <property type="molecule type" value="Genomic_DNA"/>
</dbReference>
<accession>A0AAW2J7Z1</accession>
<dbReference type="Pfam" id="PF00685">
    <property type="entry name" value="Sulfotransfer_1"/>
    <property type="match status" value="1"/>
</dbReference>
<comment type="caution">
    <text evidence="5">The sequence shown here is derived from an EMBL/GenBank/DDBJ whole genome shotgun (WGS) entry which is preliminary data.</text>
</comment>
<dbReference type="AlphaFoldDB" id="A0AAW2J7Z1"/>
<evidence type="ECO:0000259" key="4">
    <source>
        <dbReference type="Pfam" id="PF00685"/>
    </source>
</evidence>
<evidence type="ECO:0000313" key="5">
    <source>
        <dbReference type="EMBL" id="KAL0290477.1"/>
    </source>
</evidence>
<organism evidence="5">
    <name type="scientific">Sesamum angustifolium</name>
    <dbReference type="NCBI Taxonomy" id="2727405"/>
    <lineage>
        <taxon>Eukaryota</taxon>
        <taxon>Viridiplantae</taxon>
        <taxon>Streptophyta</taxon>
        <taxon>Embryophyta</taxon>
        <taxon>Tracheophyta</taxon>
        <taxon>Spermatophyta</taxon>
        <taxon>Magnoliopsida</taxon>
        <taxon>eudicotyledons</taxon>
        <taxon>Gunneridae</taxon>
        <taxon>Pentapetalae</taxon>
        <taxon>asterids</taxon>
        <taxon>lamiids</taxon>
        <taxon>Lamiales</taxon>
        <taxon>Pedaliaceae</taxon>
        <taxon>Sesamum</taxon>
    </lineage>
</organism>
<feature type="domain" description="Sulfotransferase" evidence="4">
    <location>
        <begin position="92"/>
        <end position="238"/>
    </location>
</feature>
<dbReference type="PANTHER" id="PTHR11783">
    <property type="entry name" value="SULFOTRANSFERASE SULT"/>
    <property type="match status" value="1"/>
</dbReference>
<gene>
    <name evidence="5" type="ORF">Sangu_2572600</name>
</gene>
<protein>
    <recommendedName>
        <fullName evidence="3">Sulfotransferase</fullName>
        <ecNumber evidence="3">2.8.2.-</ecNumber>
    </recommendedName>
</protein>
<evidence type="ECO:0000256" key="1">
    <source>
        <dbReference type="ARBA" id="ARBA00005771"/>
    </source>
</evidence>
<proteinExistence type="inferred from homology"/>
<comment type="similarity">
    <text evidence="1 3">Belongs to the sulfotransferase 1 family.</text>
</comment>
<evidence type="ECO:0000256" key="2">
    <source>
        <dbReference type="ARBA" id="ARBA00022679"/>
    </source>
</evidence>
<reference evidence="5" key="2">
    <citation type="journal article" date="2024" name="Plant">
        <title>Genomic evolution and insights into agronomic trait innovations of Sesamum species.</title>
        <authorList>
            <person name="Miao H."/>
            <person name="Wang L."/>
            <person name="Qu L."/>
            <person name="Liu H."/>
            <person name="Sun Y."/>
            <person name="Le M."/>
            <person name="Wang Q."/>
            <person name="Wei S."/>
            <person name="Zheng Y."/>
            <person name="Lin W."/>
            <person name="Duan Y."/>
            <person name="Cao H."/>
            <person name="Xiong S."/>
            <person name="Wang X."/>
            <person name="Wei L."/>
            <person name="Li C."/>
            <person name="Ma Q."/>
            <person name="Ju M."/>
            <person name="Zhao R."/>
            <person name="Li G."/>
            <person name="Mu C."/>
            <person name="Tian Q."/>
            <person name="Mei H."/>
            <person name="Zhang T."/>
            <person name="Gao T."/>
            <person name="Zhang H."/>
        </authorList>
    </citation>
    <scope>NUCLEOTIDE SEQUENCE</scope>
    <source>
        <strain evidence="5">G01</strain>
    </source>
</reference>
<dbReference type="InterPro" id="IPR000863">
    <property type="entry name" value="Sulfotransferase_dom"/>
</dbReference>
<dbReference type="InterPro" id="IPR027417">
    <property type="entry name" value="P-loop_NTPase"/>
</dbReference>
<dbReference type="EC" id="2.8.2.-" evidence="3"/>
<name>A0AAW2J7Z1_9LAMI</name>
<dbReference type="SUPFAM" id="SSF52540">
    <property type="entry name" value="P-loop containing nucleoside triphosphate hydrolases"/>
    <property type="match status" value="1"/>
</dbReference>
<dbReference type="GO" id="GO:0008146">
    <property type="term" value="F:sulfotransferase activity"/>
    <property type="evidence" value="ECO:0007669"/>
    <property type="project" value="InterPro"/>
</dbReference>
<evidence type="ECO:0000256" key="3">
    <source>
        <dbReference type="RuleBase" id="RU361155"/>
    </source>
</evidence>
<dbReference type="Gene3D" id="3.40.50.300">
    <property type="entry name" value="P-loop containing nucleotide triphosphate hydrolases"/>
    <property type="match status" value="2"/>
</dbReference>
<sequence length="245" mass="28154">MEDFSFDLELSSLPKEKWWGDDEYLFQLGGFWHLPQLIHGVHGVINHFQPLPSDIILASFPKTGTAWLKALLYSIVNRSSKHRLTVENPHSLIPILENPKDTLVSAWHFVNKWARAKEEQWPFEVAVEKFCRGLIPSGPYYDHVMGYRNLSLDRPKYAHFLTYEELKNDPKTHVKKLTEFLGCPFQGEDVDAQVEGIVNGCSFEVLSNHEVNKTEGFPARIGLPSNSFFRRVLSGIMKNTCLLRL</sequence>
<reference evidence="5" key="1">
    <citation type="submission" date="2020-06" db="EMBL/GenBank/DDBJ databases">
        <authorList>
            <person name="Li T."/>
            <person name="Hu X."/>
            <person name="Zhang T."/>
            <person name="Song X."/>
            <person name="Zhang H."/>
            <person name="Dai N."/>
            <person name="Sheng W."/>
            <person name="Hou X."/>
            <person name="Wei L."/>
        </authorList>
    </citation>
    <scope>NUCLEOTIDE SEQUENCE</scope>
    <source>
        <strain evidence="5">G01</strain>
        <tissue evidence="5">Leaf</tissue>
    </source>
</reference>
<keyword evidence="2 3" id="KW-0808">Transferase</keyword>